<evidence type="ECO:0000259" key="1">
    <source>
        <dbReference type="PROSITE" id="PS50995"/>
    </source>
</evidence>
<dbReference type="SUPFAM" id="SSF46785">
    <property type="entry name" value="Winged helix' DNA-binding domain"/>
    <property type="match status" value="1"/>
</dbReference>
<accession>A0ABQ3XKI5</accession>
<dbReference type="SMART" id="SM00347">
    <property type="entry name" value="HTH_MARR"/>
    <property type="match status" value="1"/>
</dbReference>
<dbReference type="Proteomes" id="UP000612282">
    <property type="component" value="Unassembled WGS sequence"/>
</dbReference>
<feature type="domain" description="HTH marR-type" evidence="1">
    <location>
        <begin position="1"/>
        <end position="145"/>
    </location>
</feature>
<evidence type="ECO:0000313" key="3">
    <source>
        <dbReference type="Proteomes" id="UP000612282"/>
    </source>
</evidence>
<gene>
    <name evidence="2" type="ORF">Aco03nite_074230</name>
</gene>
<dbReference type="InterPro" id="IPR036390">
    <property type="entry name" value="WH_DNA-bd_sf"/>
</dbReference>
<dbReference type="Pfam" id="PF12802">
    <property type="entry name" value="MarR_2"/>
    <property type="match status" value="1"/>
</dbReference>
<dbReference type="InterPro" id="IPR000835">
    <property type="entry name" value="HTH_MarR-typ"/>
</dbReference>
<name>A0ABQ3XKI5_9ACTN</name>
<reference evidence="2 3" key="1">
    <citation type="submission" date="2021-01" db="EMBL/GenBank/DDBJ databases">
        <title>Whole genome shotgun sequence of Actinoplanes couchii NBRC 106145.</title>
        <authorList>
            <person name="Komaki H."/>
            <person name="Tamura T."/>
        </authorList>
    </citation>
    <scope>NUCLEOTIDE SEQUENCE [LARGE SCALE GENOMIC DNA]</scope>
    <source>
        <strain evidence="2 3">NBRC 106145</strain>
    </source>
</reference>
<comment type="caution">
    <text evidence="2">The sequence shown here is derived from an EMBL/GenBank/DDBJ whole genome shotgun (WGS) entry which is preliminary data.</text>
</comment>
<protein>
    <recommendedName>
        <fullName evidence="1">HTH marR-type domain-containing protein</fullName>
    </recommendedName>
</protein>
<proteinExistence type="predicted"/>
<dbReference type="InterPro" id="IPR039422">
    <property type="entry name" value="MarR/SlyA-like"/>
</dbReference>
<dbReference type="Gene3D" id="1.10.10.10">
    <property type="entry name" value="Winged helix-like DNA-binding domain superfamily/Winged helix DNA-binding domain"/>
    <property type="match status" value="1"/>
</dbReference>
<keyword evidence="3" id="KW-1185">Reference proteome</keyword>
<dbReference type="PROSITE" id="PS50995">
    <property type="entry name" value="HTH_MARR_2"/>
    <property type="match status" value="1"/>
</dbReference>
<dbReference type="PRINTS" id="PR00598">
    <property type="entry name" value="HTHMARR"/>
</dbReference>
<sequence>MMGHMASTTRTAVTAQLGVLLAGRGAVAGARVRNALAARGLTMRSLFTLGHLADGPVSQQALIDLLGVDPSALVAVLNELEGLGLLARQRDPADRRRHVVTITDQGATALAEADKILSGADDDLFAALNPAERVQLAQLLEKVADSENCGEKY</sequence>
<organism evidence="2 3">
    <name type="scientific">Actinoplanes couchii</name>
    <dbReference type="NCBI Taxonomy" id="403638"/>
    <lineage>
        <taxon>Bacteria</taxon>
        <taxon>Bacillati</taxon>
        <taxon>Actinomycetota</taxon>
        <taxon>Actinomycetes</taxon>
        <taxon>Micromonosporales</taxon>
        <taxon>Micromonosporaceae</taxon>
        <taxon>Actinoplanes</taxon>
    </lineage>
</organism>
<dbReference type="PANTHER" id="PTHR33164">
    <property type="entry name" value="TRANSCRIPTIONAL REGULATOR, MARR FAMILY"/>
    <property type="match status" value="1"/>
</dbReference>
<dbReference type="EMBL" id="BOMG01000094">
    <property type="protein sequence ID" value="GID59019.1"/>
    <property type="molecule type" value="Genomic_DNA"/>
</dbReference>
<dbReference type="PANTHER" id="PTHR33164:SF43">
    <property type="entry name" value="HTH-TYPE TRANSCRIPTIONAL REPRESSOR YETL"/>
    <property type="match status" value="1"/>
</dbReference>
<evidence type="ECO:0000313" key="2">
    <source>
        <dbReference type="EMBL" id="GID59019.1"/>
    </source>
</evidence>
<dbReference type="InterPro" id="IPR036388">
    <property type="entry name" value="WH-like_DNA-bd_sf"/>
</dbReference>